<organism evidence="2 3">
    <name type="scientific">Mycolicibacterium chlorophenolicum</name>
    <dbReference type="NCBI Taxonomy" id="37916"/>
    <lineage>
        <taxon>Bacteria</taxon>
        <taxon>Bacillati</taxon>
        <taxon>Actinomycetota</taxon>
        <taxon>Actinomycetes</taxon>
        <taxon>Mycobacteriales</taxon>
        <taxon>Mycobacteriaceae</taxon>
        <taxon>Mycolicibacterium</taxon>
    </lineage>
</organism>
<feature type="region of interest" description="Disordered" evidence="1">
    <location>
        <begin position="1"/>
        <end position="34"/>
    </location>
</feature>
<dbReference type="Proteomes" id="UP000036513">
    <property type="component" value="Unassembled WGS sequence"/>
</dbReference>
<evidence type="ECO:0000313" key="2">
    <source>
        <dbReference type="EMBL" id="KMO82412.1"/>
    </source>
</evidence>
<dbReference type="EMBL" id="JYNL01000009">
    <property type="protein sequence ID" value="KMO82412.1"/>
    <property type="molecule type" value="Genomic_DNA"/>
</dbReference>
<gene>
    <name evidence="2" type="ORF">MCHLDSM_01035</name>
</gene>
<dbReference type="RefSeq" id="WP_168440011.1">
    <property type="nucleotide sequence ID" value="NZ_JYNL01000009.1"/>
</dbReference>
<dbReference type="AlphaFoldDB" id="A0A0J6WL27"/>
<protein>
    <submittedName>
        <fullName evidence="2">Uncharacterized protein</fullName>
    </submittedName>
</protein>
<evidence type="ECO:0000256" key="1">
    <source>
        <dbReference type="SAM" id="MobiDB-lite"/>
    </source>
</evidence>
<evidence type="ECO:0000313" key="3">
    <source>
        <dbReference type="Proteomes" id="UP000036513"/>
    </source>
</evidence>
<keyword evidence="3" id="KW-1185">Reference proteome</keyword>
<comment type="caution">
    <text evidence="2">The sequence shown here is derived from an EMBL/GenBank/DDBJ whole genome shotgun (WGS) entry which is preliminary data.</text>
</comment>
<proteinExistence type="predicted"/>
<accession>A0A0J6WL27</accession>
<name>A0A0J6WL27_9MYCO</name>
<sequence>MYTDDMDLEQAHQWSAQLQRQLDDPAPQPSSRRQQILQDLEDVTERIAYLTSTHY</sequence>
<reference evidence="2 3" key="1">
    <citation type="journal article" date="2015" name="Genome Biol. Evol.">
        <title>Characterization of Three Mycobacterium spp. with Potential Use in Bioremediation by Genome Sequencing and Comparative Genomics.</title>
        <authorList>
            <person name="Das S."/>
            <person name="Pettersson B.M."/>
            <person name="Behra P.R."/>
            <person name="Ramesh M."/>
            <person name="Dasgupta S."/>
            <person name="Bhattacharya A."/>
            <person name="Kirsebom L.A."/>
        </authorList>
    </citation>
    <scope>NUCLEOTIDE SEQUENCE [LARGE SCALE GENOMIC DNA]</scope>
    <source>
        <strain evidence="2 3">DSM 43826</strain>
    </source>
</reference>
<dbReference type="PATRIC" id="fig|37916.4.peg.905"/>